<dbReference type="Proteomes" id="UP000250550">
    <property type="component" value="Unassembled WGS sequence"/>
</dbReference>
<dbReference type="Proteomes" id="UP000477010">
    <property type="component" value="Unassembled WGS sequence"/>
</dbReference>
<reference evidence="1 4" key="2">
    <citation type="journal article" date="2019" name="Nat. Med.">
        <title>A library of human gut bacterial isolates paired with longitudinal multiomics data enables mechanistic microbiome research.</title>
        <authorList>
            <person name="Poyet M."/>
            <person name="Groussin M."/>
            <person name="Gibbons S.M."/>
            <person name="Avila-Pacheco J."/>
            <person name="Jiang X."/>
            <person name="Kearney S.M."/>
            <person name="Perrotta A.R."/>
            <person name="Berdy B."/>
            <person name="Zhao S."/>
            <person name="Lieberman T.D."/>
            <person name="Swanson P.K."/>
            <person name="Smith M."/>
            <person name="Roesemann S."/>
            <person name="Alexander J.E."/>
            <person name="Rich S.A."/>
            <person name="Livny J."/>
            <person name="Vlamakis H."/>
            <person name="Clish C."/>
            <person name="Bullock K."/>
            <person name="Deik A."/>
            <person name="Scott J."/>
            <person name="Pierce K.A."/>
            <person name="Xavier R.J."/>
            <person name="Alm E.J."/>
        </authorList>
    </citation>
    <scope>NUCLEOTIDE SEQUENCE [LARGE SCALE GENOMIC DNA]</scope>
    <source>
        <strain evidence="1 4">BIOML-B9</strain>
    </source>
</reference>
<organism evidence="2 3">
    <name type="scientific">Faecalibacterium prausnitzii</name>
    <dbReference type="NCBI Taxonomy" id="853"/>
    <lineage>
        <taxon>Bacteria</taxon>
        <taxon>Bacillati</taxon>
        <taxon>Bacillota</taxon>
        <taxon>Clostridia</taxon>
        <taxon>Eubacteriales</taxon>
        <taxon>Oscillospiraceae</taxon>
        <taxon>Faecalibacterium</taxon>
    </lineage>
</organism>
<name>A0A329UWR9_9FIRM</name>
<evidence type="ECO:0000313" key="2">
    <source>
        <dbReference type="EMBL" id="RAW67377.1"/>
    </source>
</evidence>
<evidence type="ECO:0000313" key="3">
    <source>
        <dbReference type="Proteomes" id="UP000250550"/>
    </source>
</evidence>
<evidence type="ECO:0000313" key="4">
    <source>
        <dbReference type="Proteomes" id="UP000477010"/>
    </source>
</evidence>
<protein>
    <submittedName>
        <fullName evidence="1">DUF2971 domain-containing protein</fullName>
    </submittedName>
</protein>
<reference evidence="2 3" key="1">
    <citation type="submission" date="2018-02" db="EMBL/GenBank/DDBJ databases">
        <title>Complete genome sequencing of Faecalibacterium prausnitzii strains isolated from the human gut.</title>
        <authorList>
            <person name="Fitzgerald B.C."/>
            <person name="Shkoporov A.N."/>
            <person name="Ross P.R."/>
            <person name="Hill C."/>
        </authorList>
    </citation>
    <scope>NUCLEOTIDE SEQUENCE [LARGE SCALE GENOMIC DNA]</scope>
    <source>
        <strain evidence="2 3">APC924/119</strain>
    </source>
</reference>
<dbReference type="Pfam" id="PF11185">
    <property type="entry name" value="DUF2971"/>
    <property type="match status" value="1"/>
</dbReference>
<dbReference type="EMBL" id="WKQE01000001">
    <property type="protein sequence ID" value="MSC79455.1"/>
    <property type="molecule type" value="Genomic_DNA"/>
</dbReference>
<evidence type="ECO:0000313" key="1">
    <source>
        <dbReference type="EMBL" id="MSC79455.1"/>
    </source>
</evidence>
<sequence>MGIYFATDIDRINNEYMPRLNLEIGRYINYSKLESMLSTQTLFFCNASRFDDEYEGEIPLEFFDGWAQQSEENYRRLNELKSHVYVPYVTCWTPYKTGNTKMWNEYASDNGVCIVSTVRQIFMLSRINGARMYKVHYLDENEQMGNMDVPFYIPHDDERARFGLPSSARVFHAIKKHDFKEENEIRSIIYKNSQEAGLQIPFNFKGFVSRVVLNPKSNDQQKEAIIELLNRYSYTTIVEE</sequence>
<gene>
    <name evidence="2" type="ORF">C4N21_01485</name>
    <name evidence="1" type="ORF">GKD85_01195</name>
</gene>
<dbReference type="RefSeq" id="WP_112120812.1">
    <property type="nucleotide sequence ID" value="NZ_PRLF01000001.1"/>
</dbReference>
<dbReference type="InterPro" id="IPR021352">
    <property type="entry name" value="DUF2971"/>
</dbReference>
<comment type="caution">
    <text evidence="2">The sequence shown here is derived from an EMBL/GenBank/DDBJ whole genome shotgun (WGS) entry which is preliminary data.</text>
</comment>
<dbReference type="AlphaFoldDB" id="A0A329UWR9"/>
<dbReference type="EMBL" id="PRLF01000001">
    <property type="protein sequence ID" value="RAW67377.1"/>
    <property type="molecule type" value="Genomic_DNA"/>
</dbReference>
<proteinExistence type="predicted"/>
<accession>A0A329UWR9</accession>